<feature type="transmembrane region" description="Helical" evidence="2">
    <location>
        <begin position="15"/>
        <end position="38"/>
    </location>
</feature>
<feature type="region of interest" description="Disordered" evidence="1">
    <location>
        <begin position="56"/>
        <end position="115"/>
    </location>
</feature>
<reference evidence="4" key="1">
    <citation type="journal article" date="2010" name="Nat. Biotechnol.">
        <title>Draft genome sequence of the oilseed species Ricinus communis.</title>
        <authorList>
            <person name="Chan A.P."/>
            <person name="Crabtree J."/>
            <person name="Zhao Q."/>
            <person name="Lorenzi H."/>
            <person name="Orvis J."/>
            <person name="Puiu D."/>
            <person name="Melake-Berhan A."/>
            <person name="Jones K.M."/>
            <person name="Redman J."/>
            <person name="Chen G."/>
            <person name="Cahoon E.B."/>
            <person name="Gedil M."/>
            <person name="Stanke M."/>
            <person name="Haas B.J."/>
            <person name="Wortman J.R."/>
            <person name="Fraser-Liggett C.M."/>
            <person name="Ravel J."/>
            <person name="Rabinowicz P.D."/>
        </authorList>
    </citation>
    <scope>NUCLEOTIDE SEQUENCE [LARGE SCALE GENOMIC DNA]</scope>
    <source>
        <strain evidence="4">cv. Hale</strain>
    </source>
</reference>
<evidence type="ECO:0000313" key="4">
    <source>
        <dbReference type="Proteomes" id="UP000008311"/>
    </source>
</evidence>
<accession>B9SVR1</accession>
<feature type="compositionally biased region" description="Basic and acidic residues" evidence="1">
    <location>
        <begin position="70"/>
        <end position="84"/>
    </location>
</feature>
<feature type="non-terminal residue" evidence="3">
    <location>
        <position position="115"/>
    </location>
</feature>
<dbReference type="Proteomes" id="UP000008311">
    <property type="component" value="Unassembled WGS sequence"/>
</dbReference>
<protein>
    <submittedName>
        <fullName evidence="3">Uncharacterized protein</fullName>
    </submittedName>
</protein>
<proteinExistence type="predicted"/>
<name>B9SVR1_RICCO</name>
<keyword evidence="2" id="KW-1133">Transmembrane helix</keyword>
<gene>
    <name evidence="3" type="ORF">RCOM_0009920</name>
</gene>
<keyword evidence="4" id="KW-1185">Reference proteome</keyword>
<evidence type="ECO:0000256" key="1">
    <source>
        <dbReference type="SAM" id="MobiDB-lite"/>
    </source>
</evidence>
<sequence>MLNQLPLQTKPITTIYYHCYAFTTLTVFVNSSTLFTLTSTFDTAMMIKVGGDVPHNLNQSSSSTSSFKFLKKEGSNGGDKRNINDENIYNVDDNGVDKRQTDDQNNSDGDDDDEK</sequence>
<dbReference type="AlphaFoldDB" id="B9SVR1"/>
<dbReference type="InParanoid" id="B9SVR1"/>
<organism evidence="3 4">
    <name type="scientific">Ricinus communis</name>
    <name type="common">Castor bean</name>
    <dbReference type="NCBI Taxonomy" id="3988"/>
    <lineage>
        <taxon>Eukaryota</taxon>
        <taxon>Viridiplantae</taxon>
        <taxon>Streptophyta</taxon>
        <taxon>Embryophyta</taxon>
        <taxon>Tracheophyta</taxon>
        <taxon>Spermatophyta</taxon>
        <taxon>Magnoliopsida</taxon>
        <taxon>eudicotyledons</taxon>
        <taxon>Gunneridae</taxon>
        <taxon>Pentapetalae</taxon>
        <taxon>rosids</taxon>
        <taxon>fabids</taxon>
        <taxon>Malpighiales</taxon>
        <taxon>Euphorbiaceae</taxon>
        <taxon>Acalyphoideae</taxon>
        <taxon>Acalypheae</taxon>
        <taxon>Ricinus</taxon>
    </lineage>
</organism>
<evidence type="ECO:0000256" key="2">
    <source>
        <dbReference type="SAM" id="Phobius"/>
    </source>
</evidence>
<evidence type="ECO:0000313" key="3">
    <source>
        <dbReference type="EMBL" id="EEF32320.1"/>
    </source>
</evidence>
<keyword evidence="2" id="KW-0472">Membrane</keyword>
<keyword evidence="2" id="KW-0812">Transmembrane</keyword>
<dbReference type="EMBL" id="EQ974173">
    <property type="protein sequence ID" value="EEF32320.1"/>
    <property type="molecule type" value="Genomic_DNA"/>
</dbReference>